<evidence type="ECO:0000256" key="12">
    <source>
        <dbReference type="ARBA" id="ARBA00033413"/>
    </source>
</evidence>
<evidence type="ECO:0000256" key="8">
    <source>
        <dbReference type="ARBA" id="ARBA00022840"/>
    </source>
</evidence>
<dbReference type="GO" id="GO:0003848">
    <property type="term" value="F:2-amino-4-hydroxy-6-hydroxymethyldihydropteridine diphosphokinase activity"/>
    <property type="evidence" value="ECO:0007669"/>
    <property type="project" value="UniProtKB-EC"/>
</dbReference>
<dbReference type="InterPro" id="IPR000550">
    <property type="entry name" value="Hppk"/>
</dbReference>
<dbReference type="PANTHER" id="PTHR43071">
    <property type="entry name" value="2-AMINO-4-HYDROXY-6-HYDROXYMETHYLDIHYDROPTERIDINE PYROPHOSPHOKINASE"/>
    <property type="match status" value="1"/>
</dbReference>
<dbReference type="UniPathway" id="UPA00077">
    <property type="reaction ID" value="UER00155"/>
</dbReference>
<dbReference type="eggNOG" id="COG0801">
    <property type="taxonomic scope" value="Bacteria"/>
</dbReference>
<accession>A0A0H3G853</accession>
<sequence length="183" mass="20866">MLYAIALGSNRWHGRYGRPSAVIEAAIAALEKEKIAIHSRAPIFETSAVGPGGRRYANSAIIIKTDLQPLALLALCKKVEQAFGRRKGQRWGARVLDLDIVLWEKGRWPRKIQPRLRYKPALAAGQPPALWPKLHIPHLEISRRDFVLKPLLSIAGNWPVFQKNGFFTVKQLYFRYKYLTSKQ</sequence>
<dbReference type="PROSITE" id="PS00794">
    <property type="entry name" value="HPPK"/>
    <property type="match status" value="1"/>
</dbReference>
<dbReference type="GO" id="GO:0016301">
    <property type="term" value="F:kinase activity"/>
    <property type="evidence" value="ECO:0007669"/>
    <property type="project" value="UniProtKB-KW"/>
</dbReference>
<dbReference type="RefSeq" id="WP_011241396.1">
    <property type="nucleotide sequence ID" value="NC_017262.1"/>
</dbReference>
<evidence type="ECO:0000313" key="15">
    <source>
        <dbReference type="Proteomes" id="UP000001494"/>
    </source>
</evidence>
<dbReference type="EC" id="2.7.6.3" evidence="3"/>
<dbReference type="Pfam" id="PF01288">
    <property type="entry name" value="HPPK"/>
    <property type="match status" value="1"/>
</dbReference>
<evidence type="ECO:0000256" key="9">
    <source>
        <dbReference type="ARBA" id="ARBA00022909"/>
    </source>
</evidence>
<gene>
    <name evidence="14" type="ordered locus">Zmob_1493</name>
</gene>
<evidence type="ECO:0000256" key="3">
    <source>
        <dbReference type="ARBA" id="ARBA00013253"/>
    </source>
</evidence>
<keyword evidence="8" id="KW-0067">ATP-binding</keyword>
<dbReference type="KEGG" id="zmm:Zmob_1493"/>
<comment type="pathway">
    <text evidence="1">Cofactor biosynthesis; tetrahydrofolate biosynthesis; 2-amino-4-hydroxy-6-hydroxymethyl-7,8-dihydropteridine diphosphate from 7,8-dihydroneopterin triphosphate: step 4/4.</text>
</comment>
<dbReference type="CDD" id="cd00483">
    <property type="entry name" value="HPPK"/>
    <property type="match status" value="1"/>
</dbReference>
<evidence type="ECO:0000256" key="7">
    <source>
        <dbReference type="ARBA" id="ARBA00022777"/>
    </source>
</evidence>
<dbReference type="Proteomes" id="UP000001494">
    <property type="component" value="Chromosome"/>
</dbReference>
<dbReference type="OrthoDB" id="9808041at2"/>
<dbReference type="GO" id="GO:0005524">
    <property type="term" value="F:ATP binding"/>
    <property type="evidence" value="ECO:0007669"/>
    <property type="project" value="UniProtKB-KW"/>
</dbReference>
<dbReference type="SUPFAM" id="SSF55083">
    <property type="entry name" value="6-hydroxymethyl-7,8-dihydropterin pyrophosphokinase, HPPK"/>
    <property type="match status" value="1"/>
</dbReference>
<dbReference type="InterPro" id="IPR035907">
    <property type="entry name" value="Hppk_sf"/>
</dbReference>
<feature type="domain" description="7,8-dihydro-6-hydroxymethylpterin-pyrophosphokinase" evidence="13">
    <location>
        <begin position="90"/>
        <end position="101"/>
    </location>
</feature>
<dbReference type="GO" id="GO:0046656">
    <property type="term" value="P:folic acid biosynthetic process"/>
    <property type="evidence" value="ECO:0007669"/>
    <property type="project" value="UniProtKB-KW"/>
</dbReference>
<comment type="function">
    <text evidence="10">Catalyzes the transfer of pyrophosphate from adenosine triphosphate (ATP) to 6-hydroxymethyl-7,8-dihydropterin, an enzymatic step in folate biosynthesis pathway.</text>
</comment>
<evidence type="ECO:0000259" key="13">
    <source>
        <dbReference type="PROSITE" id="PS00794"/>
    </source>
</evidence>
<evidence type="ECO:0000256" key="4">
    <source>
        <dbReference type="ARBA" id="ARBA00016218"/>
    </source>
</evidence>
<dbReference type="Gene3D" id="3.30.70.560">
    <property type="entry name" value="7,8-Dihydro-6-hydroxymethylpterin-pyrophosphokinase HPPK"/>
    <property type="match status" value="1"/>
</dbReference>
<name>A0A0H3G853_ZYMMA</name>
<keyword evidence="7 14" id="KW-0418">Kinase</keyword>
<comment type="similarity">
    <text evidence="2">Belongs to the HPPK family.</text>
</comment>
<evidence type="ECO:0000256" key="5">
    <source>
        <dbReference type="ARBA" id="ARBA00022679"/>
    </source>
</evidence>
<evidence type="ECO:0000256" key="2">
    <source>
        <dbReference type="ARBA" id="ARBA00005810"/>
    </source>
</evidence>
<evidence type="ECO:0000313" key="14">
    <source>
        <dbReference type="EMBL" id="AEH63311.1"/>
    </source>
</evidence>
<keyword evidence="6" id="KW-0547">Nucleotide-binding</keyword>
<protein>
    <recommendedName>
        <fullName evidence="4">2-amino-4-hydroxy-6-hydroxymethyldihydropteridine pyrophosphokinase</fullName>
        <ecNumber evidence="3">2.7.6.3</ecNumber>
    </recommendedName>
    <alternativeName>
        <fullName evidence="11">6-hydroxymethyl-7,8-dihydropterin pyrophosphokinase</fullName>
    </alternativeName>
    <alternativeName>
        <fullName evidence="12">7,8-dihydro-6-hydroxymethylpterin-pyrophosphokinase</fullName>
    </alternativeName>
</protein>
<organism evidence="14 15">
    <name type="scientific">Zymomonas mobilis subsp. mobilis (strain ATCC 10988 / DSM 424 / LMG 404 / NCIMB 8938 / NRRL B-806 / ZM1)</name>
    <dbReference type="NCBI Taxonomy" id="555217"/>
    <lineage>
        <taxon>Bacteria</taxon>
        <taxon>Pseudomonadati</taxon>
        <taxon>Pseudomonadota</taxon>
        <taxon>Alphaproteobacteria</taxon>
        <taxon>Sphingomonadales</taxon>
        <taxon>Zymomonadaceae</taxon>
        <taxon>Zymomonas</taxon>
    </lineage>
</organism>
<keyword evidence="5" id="KW-0808">Transferase</keyword>
<evidence type="ECO:0000256" key="1">
    <source>
        <dbReference type="ARBA" id="ARBA00005051"/>
    </source>
</evidence>
<dbReference type="GeneID" id="79905023"/>
<dbReference type="HOGENOM" id="CLU_097916_3_0_5"/>
<dbReference type="NCBIfam" id="TIGR01498">
    <property type="entry name" value="folK"/>
    <property type="match status" value="1"/>
</dbReference>
<proteinExistence type="inferred from homology"/>
<keyword evidence="9" id="KW-0289">Folate biosynthesis</keyword>
<evidence type="ECO:0000256" key="10">
    <source>
        <dbReference type="ARBA" id="ARBA00029409"/>
    </source>
</evidence>
<dbReference type="EMBL" id="CP002850">
    <property type="protein sequence ID" value="AEH63311.1"/>
    <property type="molecule type" value="Genomic_DNA"/>
</dbReference>
<dbReference type="AlphaFoldDB" id="A0A0H3G853"/>
<reference evidence="14 15" key="1">
    <citation type="journal article" date="2011" name="J. Bacteriol.">
        <title>Genome sequence of the ethanol-producing Zymomonas mobilis subsp. mobilis lectotype strain ATCC 10988.</title>
        <authorList>
            <person name="Pappas K.M."/>
            <person name="Kouvelis V.N."/>
            <person name="Saunders E."/>
            <person name="Brettin T.S."/>
            <person name="Bruce D."/>
            <person name="Detter C."/>
            <person name="Balakireva M."/>
            <person name="Han C.S."/>
            <person name="Savvakis G."/>
            <person name="Kyrpides N.C."/>
            <person name="Typas M.A."/>
        </authorList>
    </citation>
    <scope>NUCLEOTIDE SEQUENCE [LARGE SCALE GENOMIC DNA]</scope>
    <source>
        <strain evidence="15">ATCC 10988 / DSM 424 / CCUG 17860 / LMG 404 / NCIMB 8938 / NRRL B-806 / ZM1</strain>
    </source>
</reference>
<evidence type="ECO:0000256" key="6">
    <source>
        <dbReference type="ARBA" id="ARBA00022741"/>
    </source>
</evidence>
<evidence type="ECO:0000256" key="11">
    <source>
        <dbReference type="ARBA" id="ARBA00029766"/>
    </source>
</evidence>
<dbReference type="GO" id="GO:0046654">
    <property type="term" value="P:tetrahydrofolate biosynthetic process"/>
    <property type="evidence" value="ECO:0007669"/>
    <property type="project" value="UniProtKB-UniPathway"/>
</dbReference>
<dbReference type="PANTHER" id="PTHR43071:SF1">
    <property type="entry name" value="2-AMINO-4-HYDROXY-6-HYDROXYMETHYLDIHYDROPTERIDINE PYROPHOSPHOKINASE"/>
    <property type="match status" value="1"/>
</dbReference>